<evidence type="ECO:0000256" key="3">
    <source>
        <dbReference type="ARBA" id="ARBA00022593"/>
    </source>
</evidence>
<dbReference type="GO" id="GO:0007031">
    <property type="term" value="P:peroxisome organization"/>
    <property type="evidence" value="ECO:0007669"/>
    <property type="project" value="UniProtKB-KW"/>
</dbReference>
<comment type="subcellular location">
    <subcellularLocation>
        <location evidence="4">Peroxisome membrane</location>
    </subcellularLocation>
</comment>
<dbReference type="RefSeq" id="XP_030056697.1">
    <property type="nucleotide sequence ID" value="XM_030200837.1"/>
</dbReference>
<dbReference type="FunCoup" id="A0A6P7XMU9">
    <property type="interactions" value="2504"/>
</dbReference>
<evidence type="ECO:0000256" key="1">
    <source>
        <dbReference type="ARBA" id="ARBA00009505"/>
    </source>
</evidence>
<sequence>MMANLCREKLRLLCQRYEGCISRNPAAAAQFESAVRMLSYVLAGRFAASHEISELVYSASNLLVLLNDGILRKELRRTLPVPVSQQKLLTWLSVLECVEVFVEMSAAKVWGEPARWVVIILLQLAKAVLRILLLLWYKSGIQTTPPIIPLDRELQPDPQDPEYNLEGTEATYVGRRSNRVLRSLNETPSVHSRLWGYPQQQSERHKKRKTEEGECLPTPLGLQETLAESVYIARPLAHLLSLAVWGQKSWKPWLLSGILDVTSLSLMTNAKLLNCRERTELRRRCILLLYYLLRSPFYDRYSEGTILFLLRTLADYVPGLGLVARPLMDYLPVWQKIYFYNWG</sequence>
<evidence type="ECO:0000256" key="2">
    <source>
        <dbReference type="ARBA" id="ARBA00018577"/>
    </source>
</evidence>
<dbReference type="GO" id="GO:0005778">
    <property type="term" value="C:peroxisomal membrane"/>
    <property type="evidence" value="ECO:0007669"/>
    <property type="project" value="UniProtKB-SubCell"/>
</dbReference>
<keyword evidence="3 4" id="KW-0962">Peroxisome biogenesis</keyword>
<evidence type="ECO:0000256" key="4">
    <source>
        <dbReference type="RuleBase" id="RU365003"/>
    </source>
</evidence>
<dbReference type="CTD" id="9409"/>
<keyword evidence="4" id="KW-0576">Peroxisome</keyword>
<reference evidence="6" key="1">
    <citation type="submission" date="2025-08" db="UniProtKB">
        <authorList>
            <consortium name="RefSeq"/>
        </authorList>
    </citation>
    <scope>IDENTIFICATION</scope>
</reference>
<accession>A0A6P7XMU9</accession>
<evidence type="ECO:0000313" key="5">
    <source>
        <dbReference type="Proteomes" id="UP000515156"/>
    </source>
</evidence>
<dbReference type="InParanoid" id="A0A6P7XMU9"/>
<name>A0A6P7XMU9_9AMPH</name>
<dbReference type="PANTHER" id="PTHR13299">
    <property type="entry name" value="PEROXISOMAL MEMBRANE PROTEIN PEX16"/>
    <property type="match status" value="1"/>
</dbReference>
<keyword evidence="5" id="KW-1185">Reference proteome</keyword>
<dbReference type="KEGG" id="muo:115468820"/>
<gene>
    <name evidence="6" type="primary">PEX16</name>
</gene>
<dbReference type="Proteomes" id="UP000515156">
    <property type="component" value="Chromosome 4"/>
</dbReference>
<dbReference type="PANTHER" id="PTHR13299:SF0">
    <property type="entry name" value="PEROXISOMAL MEMBRANE PROTEIN PEX16"/>
    <property type="match status" value="1"/>
</dbReference>
<dbReference type="InterPro" id="IPR013919">
    <property type="entry name" value="Pex16"/>
</dbReference>
<protein>
    <recommendedName>
        <fullName evidence="2 4">Peroxisomal membrane protein PEX16</fullName>
    </recommendedName>
</protein>
<proteinExistence type="inferred from homology"/>
<dbReference type="Pfam" id="PF08610">
    <property type="entry name" value="Pex16"/>
    <property type="match status" value="1"/>
</dbReference>
<dbReference type="GeneID" id="115468820"/>
<comment type="similarity">
    <text evidence="1 4">Belongs to the peroxin-16 family.</text>
</comment>
<dbReference type="OrthoDB" id="2021143at2759"/>
<evidence type="ECO:0000313" key="6">
    <source>
        <dbReference type="RefSeq" id="XP_030056697.1"/>
    </source>
</evidence>
<organism evidence="5 6">
    <name type="scientific">Microcaecilia unicolor</name>
    <dbReference type="NCBI Taxonomy" id="1415580"/>
    <lineage>
        <taxon>Eukaryota</taxon>
        <taxon>Metazoa</taxon>
        <taxon>Chordata</taxon>
        <taxon>Craniata</taxon>
        <taxon>Vertebrata</taxon>
        <taxon>Euteleostomi</taxon>
        <taxon>Amphibia</taxon>
        <taxon>Gymnophiona</taxon>
        <taxon>Siphonopidae</taxon>
        <taxon>Microcaecilia</taxon>
    </lineage>
</organism>
<dbReference type="AlphaFoldDB" id="A0A6P7XMU9"/>